<organism evidence="1 2">
    <name type="scientific">Candidatus Ryanbacteria bacterium RIFCSPHIGHO2_01_FULL_45_22</name>
    <dbReference type="NCBI Taxonomy" id="1802114"/>
    <lineage>
        <taxon>Bacteria</taxon>
        <taxon>Candidatus Ryaniibacteriota</taxon>
    </lineage>
</organism>
<reference evidence="1 2" key="1">
    <citation type="journal article" date="2016" name="Nat. Commun.">
        <title>Thousands of microbial genomes shed light on interconnected biogeochemical processes in an aquifer system.</title>
        <authorList>
            <person name="Anantharaman K."/>
            <person name="Brown C.T."/>
            <person name="Hug L.A."/>
            <person name="Sharon I."/>
            <person name="Castelle C.J."/>
            <person name="Probst A.J."/>
            <person name="Thomas B.C."/>
            <person name="Singh A."/>
            <person name="Wilkins M.J."/>
            <person name="Karaoz U."/>
            <person name="Brodie E.L."/>
            <person name="Williams K.H."/>
            <person name="Hubbard S.S."/>
            <person name="Banfield J.F."/>
        </authorList>
    </citation>
    <scope>NUCLEOTIDE SEQUENCE [LARGE SCALE GENOMIC DNA]</scope>
</reference>
<evidence type="ECO:0000313" key="1">
    <source>
        <dbReference type="EMBL" id="OGZ44510.1"/>
    </source>
</evidence>
<gene>
    <name evidence="1" type="ORF">A2719_05305</name>
</gene>
<evidence type="ECO:0000313" key="2">
    <source>
        <dbReference type="Proteomes" id="UP000177480"/>
    </source>
</evidence>
<dbReference type="AlphaFoldDB" id="A0A1G2G3J3"/>
<name>A0A1G2G3J3_9BACT</name>
<sequence length="394" mass="42354">MAWQGGRKMAYKFVILDPRNIPAATAANDAVFVAGSVYGIEVTVPALASRCTFNLDPQHSGGDANRAAIEDALTAELPPEGGTLATVRADLDSVGAMAIFSLRERGAISLLLEDKSAKGYCPACGMGNETMPGCCMVCGYREGSWYFSYEFMRRLFKVAASDKFARGGYPGPKPLPTRDNPWDERTASAESSRPLAAIAAAVAEFKLPLDQRVALMEKWLLTGEEPEQYRTQVEKEHLDMITALESGAIKYETRRIPYGNCPGMIQEFSGVLRCDVCMTEQPEEVGLNQPCGAWFRTVAVVESTHRAATSVGYSLAPVVIARNPAFKLGGGEAHVKYTVCAFEPKFADIKSALAELATLEAGWGGSPTIGGSPQGVSSILTVDQVVAVVEKHLK</sequence>
<protein>
    <submittedName>
        <fullName evidence="1">Uncharacterized protein</fullName>
    </submittedName>
</protein>
<dbReference type="STRING" id="1802114.A2719_05305"/>
<dbReference type="EMBL" id="MHNK01000002">
    <property type="protein sequence ID" value="OGZ44510.1"/>
    <property type="molecule type" value="Genomic_DNA"/>
</dbReference>
<comment type="caution">
    <text evidence="1">The sequence shown here is derived from an EMBL/GenBank/DDBJ whole genome shotgun (WGS) entry which is preliminary data.</text>
</comment>
<dbReference type="Proteomes" id="UP000177480">
    <property type="component" value="Unassembled WGS sequence"/>
</dbReference>
<proteinExistence type="predicted"/>
<accession>A0A1G2G3J3</accession>